<dbReference type="InterPro" id="IPR009057">
    <property type="entry name" value="Homeodomain-like_sf"/>
</dbReference>
<dbReference type="EMBL" id="JAFHLB010000030">
    <property type="protein sequence ID" value="MBN3579807.1"/>
    <property type="molecule type" value="Genomic_DNA"/>
</dbReference>
<dbReference type="Gene3D" id="1.10.10.60">
    <property type="entry name" value="Homeodomain-like"/>
    <property type="match status" value="1"/>
</dbReference>
<evidence type="ECO:0000256" key="3">
    <source>
        <dbReference type="ARBA" id="ARBA00023163"/>
    </source>
</evidence>
<accession>A0ABS3A822</accession>
<dbReference type="PROSITE" id="PS01124">
    <property type="entry name" value="HTH_ARAC_FAMILY_2"/>
    <property type="match status" value="1"/>
</dbReference>
<dbReference type="SMART" id="SM00342">
    <property type="entry name" value="HTH_ARAC"/>
    <property type="match status" value="1"/>
</dbReference>
<protein>
    <submittedName>
        <fullName evidence="5">Helix-turn-helix domain-containing protein</fullName>
    </submittedName>
</protein>
<dbReference type="InterPro" id="IPR018060">
    <property type="entry name" value="HTH_AraC"/>
</dbReference>
<dbReference type="PANTHER" id="PTHR43280">
    <property type="entry name" value="ARAC-FAMILY TRANSCRIPTIONAL REGULATOR"/>
    <property type="match status" value="1"/>
</dbReference>
<dbReference type="Pfam" id="PF12833">
    <property type="entry name" value="HTH_18"/>
    <property type="match status" value="1"/>
</dbReference>
<name>A0ABS3A822_9VIBR</name>
<evidence type="ECO:0000313" key="6">
    <source>
        <dbReference type="Proteomes" id="UP000779070"/>
    </source>
</evidence>
<dbReference type="Proteomes" id="UP000779070">
    <property type="component" value="Unassembled WGS sequence"/>
</dbReference>
<keyword evidence="2" id="KW-0238">DNA-binding</keyword>
<feature type="domain" description="HTH araC/xylS-type" evidence="4">
    <location>
        <begin position="167"/>
        <end position="265"/>
    </location>
</feature>
<organism evidence="5 6">
    <name type="scientific">Vibrio neptunius</name>
    <dbReference type="NCBI Taxonomy" id="170651"/>
    <lineage>
        <taxon>Bacteria</taxon>
        <taxon>Pseudomonadati</taxon>
        <taxon>Pseudomonadota</taxon>
        <taxon>Gammaproteobacteria</taxon>
        <taxon>Vibrionales</taxon>
        <taxon>Vibrionaceae</taxon>
        <taxon>Vibrio</taxon>
    </lineage>
</organism>
<evidence type="ECO:0000259" key="4">
    <source>
        <dbReference type="PROSITE" id="PS01124"/>
    </source>
</evidence>
<evidence type="ECO:0000256" key="1">
    <source>
        <dbReference type="ARBA" id="ARBA00023015"/>
    </source>
</evidence>
<dbReference type="SUPFAM" id="SSF46689">
    <property type="entry name" value="Homeodomain-like"/>
    <property type="match status" value="1"/>
</dbReference>
<evidence type="ECO:0000256" key="2">
    <source>
        <dbReference type="ARBA" id="ARBA00023125"/>
    </source>
</evidence>
<comment type="caution">
    <text evidence="5">The sequence shown here is derived from an EMBL/GenBank/DDBJ whole genome shotgun (WGS) entry which is preliminary data.</text>
</comment>
<keyword evidence="1" id="KW-0805">Transcription regulation</keyword>
<sequence>MQHSHNVEIEHLVGVSFDGHNQTAHHPEHRLALLTKGVVEMVYGSNLKVVAPAIVIIPPGVPHKALRAENIDMYLVSFCIGCLGVDEESLLMQPFQQVTAGALPNVPVDQERLPFLIRILEALGDESQQSSVESPHLLSAYLSIILGDVYRGMSFKHSQKPISQLASESLKFIHQNCHNAISLKEVAAAVHRVSSHVATIVKKETGFTVGEWICQARIQKASYRLTHSSLSVQAIATELDWKDVTHFIRQFKKVTGQTPAQWRKKQATNSNH</sequence>
<dbReference type="RefSeq" id="WP_206371622.1">
    <property type="nucleotide sequence ID" value="NZ_CAWPTM010000104.1"/>
</dbReference>
<proteinExistence type="predicted"/>
<dbReference type="PANTHER" id="PTHR43280:SF2">
    <property type="entry name" value="HTH-TYPE TRANSCRIPTIONAL REGULATOR EXSA"/>
    <property type="match status" value="1"/>
</dbReference>
<gene>
    <name evidence="5" type="ORF">JYA62_19290</name>
</gene>
<keyword evidence="6" id="KW-1185">Reference proteome</keyword>
<reference evidence="5 6" key="1">
    <citation type="submission" date="2021-02" db="EMBL/GenBank/DDBJ databases">
        <title>Draft Genome Sequences of 5 Vibrio neptunius Strains Isolated From of Bivalve Hatcheries.</title>
        <authorList>
            <person name="Galvis F."/>
            <person name="Barja J.L."/>
            <person name="Lemos M.L."/>
            <person name="Balado M."/>
        </authorList>
    </citation>
    <scope>NUCLEOTIDE SEQUENCE [LARGE SCALE GENOMIC DNA]</scope>
    <source>
        <strain evidence="5 6">PP-145.98</strain>
    </source>
</reference>
<evidence type="ECO:0000313" key="5">
    <source>
        <dbReference type="EMBL" id="MBN3579807.1"/>
    </source>
</evidence>
<keyword evidence="3" id="KW-0804">Transcription</keyword>